<proteinExistence type="predicted"/>
<dbReference type="Proteomes" id="UP000010102">
    <property type="component" value="Plasmid pLELO"/>
</dbReference>
<accession>A0AAV2V209</accession>
<reference evidence="1 2" key="1">
    <citation type="submission" date="2011-07" db="EMBL/GenBank/DDBJ databases">
        <authorList>
            <person name="Genoscope - CEA"/>
        </authorList>
    </citation>
    <scope>NUCLEOTIDE SEQUENCE [LARGE SCALE GENOMIC DNA]</scope>
    <source>
        <strain evidence="2">lorraine</strain>
        <plasmid evidence="1 2">pLELO</plasmid>
    </source>
</reference>
<dbReference type="NCBIfam" id="TIGR02742">
    <property type="entry name" value="TrbC_Ftype"/>
    <property type="match status" value="1"/>
</dbReference>
<name>A0AAV2V209_LEGPN</name>
<dbReference type="KEGG" id="lpo:LPO_p0140"/>
<evidence type="ECO:0000313" key="2">
    <source>
        <dbReference type="Proteomes" id="UP000010102"/>
    </source>
</evidence>
<protein>
    <submittedName>
        <fullName evidence="1">Type-F conjugative transfer system pilin assembly protein TrbC</fullName>
    </submittedName>
</protein>
<evidence type="ECO:0000313" key="1">
    <source>
        <dbReference type="EMBL" id="CCD10745.1"/>
    </source>
</evidence>
<dbReference type="Pfam" id="PF09673">
    <property type="entry name" value="TrbC_Ftype"/>
    <property type="match status" value="1"/>
</dbReference>
<dbReference type="AlphaFoldDB" id="A0AAV2V209"/>
<keyword evidence="1" id="KW-0614">Plasmid</keyword>
<dbReference type="EMBL" id="FQ958212">
    <property type="protein sequence ID" value="CCD10745.1"/>
    <property type="molecule type" value="Genomic_DNA"/>
</dbReference>
<geneLocation type="plasmid" evidence="1 2">
    <name>pLELO</name>
</geneLocation>
<dbReference type="InterPro" id="IPR019106">
    <property type="entry name" value="T4SS_TrbC"/>
</dbReference>
<sequence length="235" mass="26001">MAQEKLLFFIRRPLMAHYIKIIILFLTGIGGCFANTNDELRQYQEEGAHQVSTISSKTIEMLNRTSSRNQSEHQSLIDTLMQRSADGLQSNQKPQRVEGAILFVSFSMPDSLLFALSDEAARFHIPVVINGLVDGDFKQTIETFKRLNSEAQKQHLNFKGISIDPVWFSQFHITTVPALVVTEPSKSCGSGQFCANQPFDVVYGNASIKKGLELIAQKGDAGATLAATILEKGHV</sequence>
<gene>
    <name evidence="1" type="ORF">LPO_p0140</name>
</gene>
<organism evidence="1 2">
    <name type="scientific">Legionella pneumophila subsp. pneumophila</name>
    <dbReference type="NCBI Taxonomy" id="91891"/>
    <lineage>
        <taxon>Bacteria</taxon>
        <taxon>Pseudomonadati</taxon>
        <taxon>Pseudomonadota</taxon>
        <taxon>Gammaproteobacteria</taxon>
        <taxon>Legionellales</taxon>
        <taxon>Legionellaceae</taxon>
        <taxon>Legionella</taxon>
    </lineage>
</organism>
<dbReference type="PROSITE" id="PS51257">
    <property type="entry name" value="PROKAR_LIPOPROTEIN"/>
    <property type="match status" value="1"/>
</dbReference>
<dbReference type="InterPro" id="IPR014113">
    <property type="entry name" value="T4SS_TrbC_subgr"/>
</dbReference>